<evidence type="ECO:0000256" key="2">
    <source>
        <dbReference type="ARBA" id="ARBA00022737"/>
    </source>
</evidence>
<comment type="caution">
    <text evidence="3">The sequence shown here is derived from an EMBL/GenBank/DDBJ whole genome shotgun (WGS) entry which is preliminary data.</text>
</comment>
<evidence type="ECO:0000313" key="4">
    <source>
        <dbReference type="Proteomes" id="UP000023152"/>
    </source>
</evidence>
<keyword evidence="2" id="KW-0677">Repeat</keyword>
<evidence type="ECO:0000313" key="3">
    <source>
        <dbReference type="EMBL" id="ETO28100.1"/>
    </source>
</evidence>
<evidence type="ECO:0000256" key="1">
    <source>
        <dbReference type="ARBA" id="ARBA00022614"/>
    </source>
</evidence>
<dbReference type="PANTHER" id="PTHR48051:SF46">
    <property type="entry name" value="LEUCINE RICH REPEAT-CONTAINING DOMAIN PROTEIN"/>
    <property type="match status" value="1"/>
</dbReference>
<accession>X6NP92</accession>
<dbReference type="InterPro" id="IPR050216">
    <property type="entry name" value="LRR_domain-containing"/>
</dbReference>
<dbReference type="SUPFAM" id="SSF52058">
    <property type="entry name" value="L domain-like"/>
    <property type="match status" value="1"/>
</dbReference>
<dbReference type="Gene3D" id="3.80.10.10">
    <property type="entry name" value="Ribonuclease Inhibitor"/>
    <property type="match status" value="1"/>
</dbReference>
<sequence length="343" mass="39512">MTNDIIKAWLPSWACQLKLALPFVYKKNDHDEKEKTLKLNPEEKRTAGKSGYATQIFHSQNADNGVGDSAAICNSGVKYRYLNENFTMSNSIPSMYQQLLRRHPELYVWDKCKLQVYPYHRILPSRTFDPNEDRIPCNCRVFRFDINSASDEDLQLADFVANHNQELYANTTNQTEIHSRLAANILERVLAEWDMLQVFFFEDRANRITLNMTAESIYSAGAFMLVFDLSRVTIKDASLPSAISKWSNINYLKITYGFISTLPDSFRTLTNLKYADLSNNELWTFPEQLCDLSLLTGIKLEFCKFPAVPACVVNLPRLQSFMVSGKNIPKNCTYVRIYVYAYT</sequence>
<dbReference type="Proteomes" id="UP000023152">
    <property type="component" value="Unassembled WGS sequence"/>
</dbReference>
<keyword evidence="1" id="KW-0433">Leucine-rich repeat</keyword>
<dbReference type="OrthoDB" id="2021138at2759"/>
<dbReference type="InterPro" id="IPR032675">
    <property type="entry name" value="LRR_dom_sf"/>
</dbReference>
<dbReference type="AlphaFoldDB" id="X6NP92"/>
<proteinExistence type="predicted"/>
<organism evidence="3 4">
    <name type="scientific">Reticulomyxa filosa</name>
    <dbReference type="NCBI Taxonomy" id="46433"/>
    <lineage>
        <taxon>Eukaryota</taxon>
        <taxon>Sar</taxon>
        <taxon>Rhizaria</taxon>
        <taxon>Retaria</taxon>
        <taxon>Foraminifera</taxon>
        <taxon>Monothalamids</taxon>
        <taxon>Reticulomyxidae</taxon>
        <taxon>Reticulomyxa</taxon>
    </lineage>
</organism>
<dbReference type="EMBL" id="ASPP01006867">
    <property type="protein sequence ID" value="ETO28100.1"/>
    <property type="molecule type" value="Genomic_DNA"/>
</dbReference>
<gene>
    <name evidence="3" type="ORF">RFI_09033</name>
</gene>
<keyword evidence="4" id="KW-1185">Reference proteome</keyword>
<name>X6NP92_RETFI</name>
<reference evidence="3 4" key="1">
    <citation type="journal article" date="2013" name="Curr. Biol.">
        <title>The Genome of the Foraminiferan Reticulomyxa filosa.</title>
        <authorList>
            <person name="Glockner G."/>
            <person name="Hulsmann N."/>
            <person name="Schleicher M."/>
            <person name="Noegel A.A."/>
            <person name="Eichinger L."/>
            <person name="Gallinger C."/>
            <person name="Pawlowski J."/>
            <person name="Sierra R."/>
            <person name="Euteneuer U."/>
            <person name="Pillet L."/>
            <person name="Moustafa A."/>
            <person name="Platzer M."/>
            <person name="Groth M."/>
            <person name="Szafranski K."/>
            <person name="Schliwa M."/>
        </authorList>
    </citation>
    <scope>NUCLEOTIDE SEQUENCE [LARGE SCALE GENOMIC DNA]</scope>
</reference>
<dbReference type="PANTHER" id="PTHR48051">
    <property type="match status" value="1"/>
</dbReference>
<protein>
    <submittedName>
        <fullName evidence="3">Uncharacterized protein</fullName>
    </submittedName>
</protein>
<dbReference type="GO" id="GO:0005737">
    <property type="term" value="C:cytoplasm"/>
    <property type="evidence" value="ECO:0007669"/>
    <property type="project" value="TreeGrafter"/>
</dbReference>